<keyword evidence="3" id="KW-1185">Reference proteome</keyword>
<dbReference type="EMBL" id="AZHD01000004">
    <property type="protein sequence ID" value="OAA64563.1"/>
    <property type="molecule type" value="Genomic_DNA"/>
</dbReference>
<dbReference type="AlphaFoldDB" id="A0A167X5R6"/>
<gene>
    <name evidence="2" type="ORF">SPI_03210</name>
</gene>
<reference evidence="2 3" key="1">
    <citation type="journal article" date="2016" name="Genome Biol. Evol.">
        <title>Divergent and convergent evolution of fungal pathogenicity.</title>
        <authorList>
            <person name="Shang Y."/>
            <person name="Xiao G."/>
            <person name="Zheng P."/>
            <person name="Cen K."/>
            <person name="Zhan S."/>
            <person name="Wang C."/>
        </authorList>
    </citation>
    <scope>NUCLEOTIDE SEQUENCE [LARGE SCALE GENOMIC DNA]</scope>
    <source>
        <strain evidence="2 3">RCEF 264</strain>
    </source>
</reference>
<sequence>MARETNPPKIPIQQVIRDRLEEHEAEVRRQTLGTEINERTETLEETLRLLRQAVDQITEAEEDMADLQQASTPGPAPAADPQDQRGSPAPGPV</sequence>
<proteinExistence type="predicted"/>
<dbReference type="Proteomes" id="UP000076874">
    <property type="component" value="Unassembled WGS sequence"/>
</dbReference>
<accession>A0A167X5R6</accession>
<protein>
    <submittedName>
        <fullName evidence="2">Uncharacterized protein</fullName>
    </submittedName>
</protein>
<evidence type="ECO:0000313" key="3">
    <source>
        <dbReference type="Proteomes" id="UP000076874"/>
    </source>
</evidence>
<name>A0A167X5R6_9HYPO</name>
<feature type="region of interest" description="Disordered" evidence="1">
    <location>
        <begin position="58"/>
        <end position="93"/>
    </location>
</feature>
<evidence type="ECO:0000256" key="1">
    <source>
        <dbReference type="SAM" id="MobiDB-lite"/>
    </source>
</evidence>
<evidence type="ECO:0000313" key="2">
    <source>
        <dbReference type="EMBL" id="OAA64563.1"/>
    </source>
</evidence>
<organism evidence="2 3">
    <name type="scientific">Niveomyces insectorum RCEF 264</name>
    <dbReference type="NCBI Taxonomy" id="1081102"/>
    <lineage>
        <taxon>Eukaryota</taxon>
        <taxon>Fungi</taxon>
        <taxon>Dikarya</taxon>
        <taxon>Ascomycota</taxon>
        <taxon>Pezizomycotina</taxon>
        <taxon>Sordariomycetes</taxon>
        <taxon>Hypocreomycetidae</taxon>
        <taxon>Hypocreales</taxon>
        <taxon>Cordycipitaceae</taxon>
        <taxon>Niveomyces</taxon>
    </lineage>
</organism>
<comment type="caution">
    <text evidence="2">The sequence shown here is derived from an EMBL/GenBank/DDBJ whole genome shotgun (WGS) entry which is preliminary data.</text>
</comment>